<organism evidence="1">
    <name type="scientific">Myoviridae sp. ctino4</name>
    <dbReference type="NCBI Taxonomy" id="2826686"/>
    <lineage>
        <taxon>Viruses</taxon>
        <taxon>Duplodnaviria</taxon>
        <taxon>Heunggongvirae</taxon>
        <taxon>Uroviricota</taxon>
        <taxon>Caudoviricetes</taxon>
    </lineage>
</organism>
<name>A0A8S5MU03_9CAUD</name>
<reference evidence="1" key="1">
    <citation type="journal article" date="2021" name="Proc. Natl. Acad. Sci. U.S.A.">
        <title>A Catalog of Tens of Thousands of Viruses from Human Metagenomes Reveals Hidden Associations with Chronic Diseases.</title>
        <authorList>
            <person name="Tisza M.J."/>
            <person name="Buck C.B."/>
        </authorList>
    </citation>
    <scope>NUCLEOTIDE SEQUENCE</scope>
    <source>
        <strain evidence="1">Ctino4</strain>
    </source>
</reference>
<dbReference type="EMBL" id="BK014985">
    <property type="protein sequence ID" value="DAD85624.1"/>
    <property type="molecule type" value="Genomic_DNA"/>
</dbReference>
<proteinExistence type="predicted"/>
<sequence length="85" mass="10398">MEMRRFELKKEQIEFLKEMYPDNELVQRVLNCENNGVFEVDVDTKIDFMLFVEDESVYWMDANYEPSAKTYMLESIRDDIYYQTN</sequence>
<evidence type="ECO:0000313" key="1">
    <source>
        <dbReference type="EMBL" id="DAD85624.1"/>
    </source>
</evidence>
<protein>
    <submittedName>
        <fullName evidence="1">Uncharacterized protein</fullName>
    </submittedName>
</protein>
<accession>A0A8S5MU03</accession>